<dbReference type="Gene3D" id="3.10.450.50">
    <property type="match status" value="1"/>
</dbReference>
<keyword evidence="3" id="KW-0653">Protein transport</keyword>
<accession>A0A9W7ZWN6</accession>
<dbReference type="InterPro" id="IPR018222">
    <property type="entry name" value="Nuclear_transport_factor_2_euk"/>
</dbReference>
<name>A0A9W7ZWN6_9FUNG</name>
<reference evidence="5" key="1">
    <citation type="submission" date="2022-07" db="EMBL/GenBank/DDBJ databases">
        <title>Phylogenomic reconstructions and comparative analyses of Kickxellomycotina fungi.</title>
        <authorList>
            <person name="Reynolds N.K."/>
            <person name="Stajich J.E."/>
            <person name="Barry K."/>
            <person name="Grigoriev I.V."/>
            <person name="Crous P."/>
            <person name="Smith M.E."/>
        </authorList>
    </citation>
    <scope>NUCLEOTIDE SEQUENCE</scope>
    <source>
        <strain evidence="5">NBRC 100468</strain>
    </source>
</reference>
<dbReference type="OrthoDB" id="6507044at2759"/>
<dbReference type="GO" id="GO:0051028">
    <property type="term" value="P:mRNA transport"/>
    <property type="evidence" value="ECO:0007669"/>
    <property type="project" value="UniProtKB-UniRule"/>
</dbReference>
<protein>
    <recommendedName>
        <fullName evidence="2 3">Nuclear transport factor 2</fullName>
        <shortName evidence="3">NTF-2</shortName>
    </recommendedName>
</protein>
<proteinExistence type="predicted"/>
<feature type="domain" description="NTF2" evidence="4">
    <location>
        <begin position="10"/>
        <end position="125"/>
    </location>
</feature>
<keyword evidence="6" id="KW-1185">Reference proteome</keyword>
<sequence>MDPNSAAAQVAQQFSDFYYQSFDNNRTALNNLYRPTSVMTFETGKFTGAEIIEKLSTLPFNKVQHKITTVDAHIIDPATQTLLVMVTGQLLVDDEQNPQYFAQSFVLVKEETSGSYYISHDLFRLNYS</sequence>
<dbReference type="CDD" id="cd00780">
    <property type="entry name" value="NTF2"/>
    <property type="match status" value="1"/>
</dbReference>
<dbReference type="Proteomes" id="UP001150538">
    <property type="component" value="Unassembled WGS sequence"/>
</dbReference>
<keyword evidence="3" id="KW-0539">Nucleus</keyword>
<dbReference type="Pfam" id="PF02136">
    <property type="entry name" value="NTF2"/>
    <property type="match status" value="1"/>
</dbReference>
<dbReference type="SUPFAM" id="SSF54427">
    <property type="entry name" value="NTF2-like"/>
    <property type="match status" value="1"/>
</dbReference>
<comment type="function">
    <text evidence="3">Has a role in nuclear-cytoplasmic transport of proteins and mRNAs.</text>
</comment>
<dbReference type="GO" id="GO:0005737">
    <property type="term" value="C:cytoplasm"/>
    <property type="evidence" value="ECO:0007669"/>
    <property type="project" value="UniProtKB-SubCell"/>
</dbReference>
<evidence type="ECO:0000256" key="1">
    <source>
        <dbReference type="ARBA" id="ARBA00022490"/>
    </source>
</evidence>
<comment type="subcellular location">
    <subcellularLocation>
        <location evidence="3">Cytoplasm</location>
    </subcellularLocation>
    <subcellularLocation>
        <location evidence="3">Nucleus</location>
    </subcellularLocation>
</comment>
<gene>
    <name evidence="5" type="primary">NTF2</name>
    <name evidence="5" type="ORF">H4219_002774</name>
</gene>
<dbReference type="InterPro" id="IPR045875">
    <property type="entry name" value="NTF2"/>
</dbReference>
<dbReference type="PANTHER" id="PTHR12612">
    <property type="entry name" value="NUCLEAR TRANSPORT FACTOR 2"/>
    <property type="match status" value="1"/>
</dbReference>
<dbReference type="EMBL" id="JANBPU010000052">
    <property type="protein sequence ID" value="KAJ1918134.1"/>
    <property type="molecule type" value="Genomic_DNA"/>
</dbReference>
<evidence type="ECO:0000313" key="6">
    <source>
        <dbReference type="Proteomes" id="UP001150538"/>
    </source>
</evidence>
<evidence type="ECO:0000256" key="2">
    <source>
        <dbReference type="ARBA" id="ARBA00026247"/>
    </source>
</evidence>
<keyword evidence="3" id="KW-0813">Transport</keyword>
<evidence type="ECO:0000256" key="3">
    <source>
        <dbReference type="RuleBase" id="RU369002"/>
    </source>
</evidence>
<organism evidence="5 6">
    <name type="scientific">Mycoemilia scoparia</name>
    <dbReference type="NCBI Taxonomy" id="417184"/>
    <lineage>
        <taxon>Eukaryota</taxon>
        <taxon>Fungi</taxon>
        <taxon>Fungi incertae sedis</taxon>
        <taxon>Zoopagomycota</taxon>
        <taxon>Kickxellomycotina</taxon>
        <taxon>Kickxellomycetes</taxon>
        <taxon>Kickxellales</taxon>
        <taxon>Kickxellaceae</taxon>
        <taxon>Mycoemilia</taxon>
    </lineage>
</organism>
<dbReference type="InterPro" id="IPR032710">
    <property type="entry name" value="NTF2-like_dom_sf"/>
</dbReference>
<evidence type="ECO:0000259" key="4">
    <source>
        <dbReference type="PROSITE" id="PS50177"/>
    </source>
</evidence>
<dbReference type="GO" id="GO:0005635">
    <property type="term" value="C:nuclear envelope"/>
    <property type="evidence" value="ECO:0007669"/>
    <property type="project" value="UniProtKB-ARBA"/>
</dbReference>
<keyword evidence="1 3" id="KW-0963">Cytoplasm</keyword>
<dbReference type="GO" id="GO:0006606">
    <property type="term" value="P:protein import into nucleus"/>
    <property type="evidence" value="ECO:0007669"/>
    <property type="project" value="UniProtKB-ARBA"/>
</dbReference>
<dbReference type="FunFam" id="3.10.450.50:FF:000005">
    <property type="entry name" value="Nuclear transport factor 2"/>
    <property type="match status" value="1"/>
</dbReference>
<comment type="caution">
    <text evidence="5">The sequence shown here is derived from an EMBL/GenBank/DDBJ whole genome shotgun (WGS) entry which is preliminary data.</text>
</comment>
<evidence type="ECO:0000313" key="5">
    <source>
        <dbReference type="EMBL" id="KAJ1918134.1"/>
    </source>
</evidence>
<dbReference type="AlphaFoldDB" id="A0A9W7ZWN6"/>
<dbReference type="PROSITE" id="PS50177">
    <property type="entry name" value="NTF2_DOMAIN"/>
    <property type="match status" value="1"/>
</dbReference>
<dbReference type="InterPro" id="IPR002075">
    <property type="entry name" value="NTF2_dom"/>
</dbReference>